<feature type="transmembrane region" description="Helical" evidence="1">
    <location>
        <begin position="625"/>
        <end position="644"/>
    </location>
</feature>
<organism evidence="2 3">
    <name type="scientific">Anaerospora hongkongensis</name>
    <dbReference type="NCBI Taxonomy" id="244830"/>
    <lineage>
        <taxon>Bacteria</taxon>
        <taxon>Bacillati</taxon>
        <taxon>Bacillota</taxon>
        <taxon>Negativicutes</taxon>
        <taxon>Selenomonadales</taxon>
        <taxon>Sporomusaceae</taxon>
        <taxon>Anaerospora</taxon>
    </lineage>
</organism>
<feature type="transmembrane region" description="Helical" evidence="1">
    <location>
        <begin position="546"/>
        <end position="565"/>
    </location>
</feature>
<dbReference type="OrthoDB" id="3805529at2"/>
<comment type="caution">
    <text evidence="2">The sequence shown here is derived from an EMBL/GenBank/DDBJ whole genome shotgun (WGS) entry which is preliminary data.</text>
</comment>
<keyword evidence="1" id="KW-0812">Transmembrane</keyword>
<dbReference type="Pfam" id="PF18949">
    <property type="entry name" value="DUF5693"/>
    <property type="match status" value="1"/>
</dbReference>
<evidence type="ECO:0000313" key="3">
    <source>
        <dbReference type="Proteomes" id="UP000295063"/>
    </source>
</evidence>
<evidence type="ECO:0000313" key="2">
    <source>
        <dbReference type="EMBL" id="TCL37200.1"/>
    </source>
</evidence>
<keyword evidence="3" id="KW-1185">Reference proteome</keyword>
<dbReference type="Proteomes" id="UP000295063">
    <property type="component" value="Unassembled WGS sequence"/>
</dbReference>
<feature type="transmembrane region" description="Helical" evidence="1">
    <location>
        <begin position="497"/>
        <end position="517"/>
    </location>
</feature>
<evidence type="ECO:0000256" key="1">
    <source>
        <dbReference type="SAM" id="Phobius"/>
    </source>
</evidence>
<reference evidence="2 3" key="1">
    <citation type="submission" date="2019-03" db="EMBL/GenBank/DDBJ databases">
        <title>Genomic Encyclopedia of Type Strains, Phase IV (KMG-IV): sequencing the most valuable type-strain genomes for metagenomic binning, comparative biology and taxonomic classification.</title>
        <authorList>
            <person name="Goeker M."/>
        </authorList>
    </citation>
    <scope>NUCLEOTIDE SEQUENCE [LARGE SCALE GENOMIC DNA]</scope>
    <source>
        <strain evidence="2 3">DSM 15969</strain>
    </source>
</reference>
<dbReference type="EMBL" id="SLUI01000006">
    <property type="protein sequence ID" value="TCL37200.1"/>
    <property type="molecule type" value="Genomic_DNA"/>
</dbReference>
<sequence length="689" mass="76305">MTHYIYNRLLICLIILGLLATVAVDWQRYKVEENNSTVELIMDYEDIAELAQIVGVPPRSLLGQFKDAGITSLAVYEMTLEKLSKSGQVTVLSGASLLQQNQIGALNNPFWHNLAATGGIQVEDVYVVVHDKNSSEEIKSDLIRRLGPGKVSVLAEGNEPILAVKAQYEKVLKENLGLSTTELKEVVAQGFYVVPRPSNYMKVTMSDVRAVFERLNVVSQNNISAIVFVGDEVLGYPDALSLTADQMKNRDFTIGMIEHPLQLQFLKQKGLMEVVAAIQYRAARLYSIPQAEQPRLNIADAIQRWVIADQERNIRLNLLRRYDKPESGKTLIETNLQYISGVKQALLENHFTVGRAGTYQPYFASPWLLAVIILGTTAASVLLLSLIRPFPARHQYLLTAVIAMLLIFSVLSGRGDAARQSAALASAICFPVLAVTWQVDRWRRHEVSGNLETTAGFCKIIVQGISGLVITTLLSLVGGLYIGALLSDVRFLLEIEIFRGVKLVFVAPLILITLIYLTRYKLFNPNGPTESENFWRQLSGIGERPVTIKVLMLFAIAAIATWVYVGRSGHTAGVPVPAIELKIRAFLEQTMYARPRTKEFMIGHPAFLLATMAFYRQWPRSVQYSLVAVATIAQGSLVGTFAHLRTPVFMSFVRALDGLALGAIFGVAAVAGLYLVSVLVSKRNLRKKE</sequence>
<keyword evidence="1" id="KW-1133">Transmembrane helix</keyword>
<keyword evidence="1" id="KW-0472">Membrane</keyword>
<accession>A0A4R1Q736</accession>
<dbReference type="RefSeq" id="WP_132079378.1">
    <property type="nucleotide sequence ID" value="NZ_SLUI01000006.1"/>
</dbReference>
<feature type="transmembrane region" description="Helical" evidence="1">
    <location>
        <begin position="659"/>
        <end position="680"/>
    </location>
</feature>
<dbReference type="InterPro" id="IPR043748">
    <property type="entry name" value="DUF5693"/>
</dbReference>
<protein>
    <submittedName>
        <fullName evidence="2">Uncharacterized protein</fullName>
    </submittedName>
</protein>
<feature type="transmembrane region" description="Helical" evidence="1">
    <location>
        <begin position="396"/>
        <end position="415"/>
    </location>
</feature>
<feature type="transmembrane region" description="Helical" evidence="1">
    <location>
        <begin position="460"/>
        <end position="485"/>
    </location>
</feature>
<gene>
    <name evidence="2" type="ORF">EV210_10666</name>
</gene>
<dbReference type="AlphaFoldDB" id="A0A4R1Q736"/>
<proteinExistence type="predicted"/>
<feature type="transmembrane region" description="Helical" evidence="1">
    <location>
        <begin position="421"/>
        <end position="439"/>
    </location>
</feature>
<feature type="transmembrane region" description="Helical" evidence="1">
    <location>
        <begin position="367"/>
        <end position="387"/>
    </location>
</feature>
<name>A0A4R1Q736_9FIRM</name>